<keyword evidence="4" id="KW-0489">Methyltransferase</keyword>
<organism evidence="4 5">
    <name type="scientific">Natronoflexus pectinivorans</name>
    <dbReference type="NCBI Taxonomy" id="682526"/>
    <lineage>
        <taxon>Bacteria</taxon>
        <taxon>Pseudomonadati</taxon>
        <taxon>Bacteroidota</taxon>
        <taxon>Bacteroidia</taxon>
        <taxon>Marinilabiliales</taxon>
        <taxon>Marinilabiliaceae</taxon>
        <taxon>Natronoflexus</taxon>
    </lineage>
</organism>
<dbReference type="PROSITE" id="PS51668">
    <property type="entry name" value="TSAA_2"/>
    <property type="match status" value="1"/>
</dbReference>
<dbReference type="InterPro" id="IPR040372">
    <property type="entry name" value="YaeB-like"/>
</dbReference>
<evidence type="ECO:0000259" key="3">
    <source>
        <dbReference type="PROSITE" id="PS51668"/>
    </source>
</evidence>
<feature type="domain" description="TsaA-like" evidence="3">
    <location>
        <begin position="6"/>
        <end position="137"/>
    </location>
</feature>
<reference evidence="4 5" key="1">
    <citation type="submission" date="2019-03" db="EMBL/GenBank/DDBJ databases">
        <title>Genomic Encyclopedia of Type Strains, Phase IV (KMG-IV): sequencing the most valuable type-strain genomes for metagenomic binning, comparative biology and taxonomic classification.</title>
        <authorList>
            <person name="Goeker M."/>
        </authorList>
    </citation>
    <scope>NUCLEOTIDE SEQUENCE [LARGE SCALE GENOMIC DNA]</scope>
    <source>
        <strain evidence="4 5">DSM 24179</strain>
    </source>
</reference>
<keyword evidence="4" id="KW-0808">Transferase</keyword>
<dbReference type="Pfam" id="PF01980">
    <property type="entry name" value="TrmO_N"/>
    <property type="match status" value="1"/>
</dbReference>
<name>A0A4R2GG29_9BACT</name>
<keyword evidence="5" id="KW-1185">Reference proteome</keyword>
<dbReference type="InterPro" id="IPR036414">
    <property type="entry name" value="YaeB_N_sf"/>
</dbReference>
<dbReference type="GO" id="GO:0032259">
    <property type="term" value="P:methylation"/>
    <property type="evidence" value="ECO:0007669"/>
    <property type="project" value="UniProtKB-KW"/>
</dbReference>
<gene>
    <name evidence="4" type="ORF">EV194_110144</name>
</gene>
<dbReference type="GO" id="GO:0008168">
    <property type="term" value="F:methyltransferase activity"/>
    <property type="evidence" value="ECO:0007669"/>
    <property type="project" value="UniProtKB-KW"/>
</dbReference>
<comment type="similarity">
    <text evidence="2">Belongs to the tRNA methyltransferase O family.</text>
</comment>
<dbReference type="EMBL" id="SLWK01000010">
    <property type="protein sequence ID" value="TCO07141.1"/>
    <property type="molecule type" value="Genomic_DNA"/>
</dbReference>
<dbReference type="Proteomes" id="UP000295221">
    <property type="component" value="Unassembled WGS sequence"/>
</dbReference>
<dbReference type="OrthoDB" id="9804309at2"/>
<evidence type="ECO:0000313" key="5">
    <source>
        <dbReference type="Proteomes" id="UP000295221"/>
    </source>
</evidence>
<dbReference type="NCBIfam" id="TIGR00104">
    <property type="entry name" value="tRNA_TsaA"/>
    <property type="match status" value="1"/>
</dbReference>
<keyword evidence="1" id="KW-0949">S-adenosyl-L-methionine</keyword>
<dbReference type="CDD" id="cd09281">
    <property type="entry name" value="UPF0066"/>
    <property type="match status" value="1"/>
</dbReference>
<accession>A0A4R2GG29</accession>
<dbReference type="PANTHER" id="PTHR12818:SF0">
    <property type="entry name" value="TRNA (ADENINE(37)-N6)-METHYLTRANSFERASE"/>
    <property type="match status" value="1"/>
</dbReference>
<dbReference type="InterPro" id="IPR036413">
    <property type="entry name" value="YaeB-like_sf"/>
</dbReference>
<evidence type="ECO:0000256" key="1">
    <source>
        <dbReference type="ARBA" id="ARBA00022691"/>
    </source>
</evidence>
<dbReference type="RefSeq" id="WP_132434472.1">
    <property type="nucleotide sequence ID" value="NZ_SLWK01000010.1"/>
</dbReference>
<evidence type="ECO:0000313" key="4">
    <source>
        <dbReference type="EMBL" id="TCO07141.1"/>
    </source>
</evidence>
<dbReference type="Gene3D" id="2.40.30.70">
    <property type="entry name" value="YaeB-like"/>
    <property type="match status" value="1"/>
</dbReference>
<dbReference type="PANTHER" id="PTHR12818">
    <property type="entry name" value="TRNA (ADENINE(37)-N6)-METHYLTRANSFERASE"/>
    <property type="match status" value="1"/>
</dbReference>
<comment type="caution">
    <text evidence="4">The sequence shown here is derived from an EMBL/GenBank/DDBJ whole genome shotgun (WGS) entry which is preliminary data.</text>
</comment>
<dbReference type="AlphaFoldDB" id="A0A4R2GG29"/>
<evidence type="ECO:0000256" key="2">
    <source>
        <dbReference type="ARBA" id="ARBA00033753"/>
    </source>
</evidence>
<protein>
    <submittedName>
        <fullName evidence="4">tRNA-Thr(GGU) m(6)t(6)A37 methyltransferase TsaA</fullName>
    </submittedName>
</protein>
<sequence>MESIQFYPIGKIFTPFTSIENMPIQPIAADGCKGYVELLPKFEDGLKDLDGFSHITLIYHFHKITNYELMTTPFMDKNPHGIFATKAPKRPNAIGISTVKLIKIEKNIIHIEQVDMLNETPLLDIKPFIPKFDNRTHAEDGWMKQYNNLPENLLKSDDRFK</sequence>
<dbReference type="InterPro" id="IPR023370">
    <property type="entry name" value="TrmO-like_N"/>
</dbReference>
<dbReference type="SUPFAM" id="SSF118196">
    <property type="entry name" value="YaeB-like"/>
    <property type="match status" value="1"/>
</dbReference>
<proteinExistence type="inferred from homology"/>